<dbReference type="Gene3D" id="3.40.50.10810">
    <property type="entry name" value="Tandem AAA-ATPase domain"/>
    <property type="match status" value="1"/>
</dbReference>
<dbReference type="OrthoDB" id="423559at2759"/>
<dbReference type="CDD" id="cd18008">
    <property type="entry name" value="DEXDc_SHPRH-like"/>
    <property type="match status" value="1"/>
</dbReference>
<keyword evidence="8" id="KW-1185">Reference proteome</keyword>
<sequence length="1016" mass="113601">MVNERAPPKIAKAPPPPPVQDDKMHPDRSGEATDDITTMLRGWDDFTSKQSAGLSSSGRPTDRPTFGHPTKMVSSLNKKANIFIHQKTRPEHHLSSVSGSGSGSGSGPRHEWRPPPMPMLNSNMPMFNSNMPMGAPVGPGEEVFYTDPAKAQADLKALLEGGLDEDDQDDEGIAQEQPSSQEQSYHASEPRQKSKTRIGQDGVVDDLEVKLLPHQVEGVNWMRGRELGPVRRGRVPKGGLLADDMGLGKTLQTVSLMLLNQRPERGDAGWKKSFENVEKTTLVVAPLALIKQWEHEIHSKVSRRKALKVLVHHGPQRTKNFKDLARYDVVITTYQILVSEHARSHKTQEGLMAGCFGLRWWRVVLDEAHTIKNRNAKSTQACYALKSEYRWCLSGTPMQNNLDELQSLVRFLRIGPYDDLKHWKDQIDAPMKNGKGNLAIKRLHSVLRCFMKRRLKEILKKDGALNPGGKPSTEGDAPATEFKHTERTIVMVTATLDDAERRFYDRLEKRADQRLEAMMQDKMTYAGAFTLLLRLRQACNHVKLVEGKVDALSEPRTQSNPQSQQMMDGLADKLAAMDIKVKACSACGERLSGADVNLERDHCAECRSNLEMFDKEMELDEAEAIKAKTKTKTKRSKKGRKTHDKEQVPARIKQAAPRRRNHRTVIDSDDEDQGSWLVPEDKRGPLTLGECGGEEDENAEGQGDWIGSEDSASETAGDDNEKSNLSFVVDDEPGSGGEWQDTDLASGREDDDSLLSISAITKQMAKQTLDESNTTSPPRKRREEQESDSDSDSDSEVEDSTRVKGPKTRLVASSKIREVTRLLEAEAHKHKFIVFSQFTSMLDLMEPFVDRTGLGYSRYDGSMRNDAREESLRRLREDDKVRVLLCSLMCGSLGLNLTAATRVIIVEPFWNPFIEEQAIDRVHRLNQTVDVTVYKITVANTVEQRILDLQERKRLLAEQTIEGGARKAAVNLGLGELMNLFKPGGHGEGEGEGAATTTVRHHGPARQESAIYGRRW</sequence>
<evidence type="ECO:0008006" key="9">
    <source>
        <dbReference type="Google" id="ProtNLM"/>
    </source>
</evidence>
<evidence type="ECO:0000313" key="7">
    <source>
        <dbReference type="EMBL" id="PHH70482.1"/>
    </source>
</evidence>
<gene>
    <name evidence="7" type="ORF">CDD82_7088</name>
</gene>
<dbReference type="FunFam" id="3.40.50.10810:FF:000053">
    <property type="entry name" value="SNF2 family helicase/ATPase, putative"/>
    <property type="match status" value="1"/>
</dbReference>
<organism evidence="7 8">
    <name type="scientific">Ophiocordyceps australis</name>
    <dbReference type="NCBI Taxonomy" id="1399860"/>
    <lineage>
        <taxon>Eukaryota</taxon>
        <taxon>Fungi</taxon>
        <taxon>Dikarya</taxon>
        <taxon>Ascomycota</taxon>
        <taxon>Pezizomycotina</taxon>
        <taxon>Sordariomycetes</taxon>
        <taxon>Hypocreomycetidae</taxon>
        <taxon>Hypocreales</taxon>
        <taxon>Ophiocordycipitaceae</taxon>
        <taxon>Ophiocordyceps</taxon>
    </lineage>
</organism>
<feature type="region of interest" description="Disordered" evidence="4">
    <location>
        <begin position="985"/>
        <end position="1016"/>
    </location>
</feature>
<feature type="compositionally biased region" description="Polar residues" evidence="4">
    <location>
        <begin position="48"/>
        <end position="59"/>
    </location>
</feature>
<dbReference type="InterPro" id="IPR001650">
    <property type="entry name" value="Helicase_C-like"/>
</dbReference>
<dbReference type="GO" id="GO:0005524">
    <property type="term" value="F:ATP binding"/>
    <property type="evidence" value="ECO:0007669"/>
    <property type="project" value="UniProtKB-KW"/>
</dbReference>
<dbReference type="EMBL" id="NJEU01000792">
    <property type="protein sequence ID" value="PHH70482.1"/>
    <property type="molecule type" value="Genomic_DNA"/>
</dbReference>
<dbReference type="CDD" id="cd18793">
    <property type="entry name" value="SF2_C_SNF"/>
    <property type="match status" value="1"/>
</dbReference>
<keyword evidence="2" id="KW-0378">Hydrolase</keyword>
<feature type="domain" description="Helicase C-terminal" evidence="6">
    <location>
        <begin position="815"/>
        <end position="978"/>
    </location>
</feature>
<protein>
    <recommendedName>
        <fullName evidence="9">Helicase ATP-binding domain-containing protein</fullName>
    </recommendedName>
</protein>
<accession>A0A2C5YT21</accession>
<dbReference type="PANTHER" id="PTHR45626:SF14">
    <property type="entry name" value="ATP-DEPENDENT DNA HELICASE (EUROFUNG)"/>
    <property type="match status" value="1"/>
</dbReference>
<dbReference type="Pfam" id="PF00271">
    <property type="entry name" value="Helicase_C"/>
    <property type="match status" value="1"/>
</dbReference>
<comment type="caution">
    <text evidence="7">The sequence shown here is derived from an EMBL/GenBank/DDBJ whole genome shotgun (WGS) entry which is preliminary data.</text>
</comment>
<dbReference type="AlphaFoldDB" id="A0A2C5YT21"/>
<dbReference type="InterPro" id="IPR027417">
    <property type="entry name" value="P-loop_NTPase"/>
</dbReference>
<feature type="domain" description="Helicase ATP-binding" evidence="5">
    <location>
        <begin position="230"/>
        <end position="415"/>
    </location>
</feature>
<dbReference type="InterPro" id="IPR014001">
    <property type="entry name" value="Helicase_ATP-bd"/>
</dbReference>
<feature type="compositionally biased region" description="Acidic residues" evidence="4">
    <location>
        <begin position="785"/>
        <end position="798"/>
    </location>
</feature>
<feature type="region of interest" description="Disordered" evidence="4">
    <location>
        <begin position="764"/>
        <end position="807"/>
    </location>
</feature>
<dbReference type="GO" id="GO:0005634">
    <property type="term" value="C:nucleus"/>
    <property type="evidence" value="ECO:0007669"/>
    <property type="project" value="TreeGrafter"/>
</dbReference>
<feature type="compositionally biased region" description="Polar residues" evidence="4">
    <location>
        <begin position="764"/>
        <end position="777"/>
    </location>
</feature>
<dbReference type="GO" id="GO:0008094">
    <property type="term" value="F:ATP-dependent activity, acting on DNA"/>
    <property type="evidence" value="ECO:0007669"/>
    <property type="project" value="TreeGrafter"/>
</dbReference>
<dbReference type="InterPro" id="IPR038718">
    <property type="entry name" value="SNF2-like_sf"/>
</dbReference>
<feature type="compositionally biased region" description="Acidic residues" evidence="4">
    <location>
        <begin position="163"/>
        <end position="173"/>
    </location>
</feature>
<dbReference type="PROSITE" id="PS51194">
    <property type="entry name" value="HELICASE_CTER"/>
    <property type="match status" value="1"/>
</dbReference>
<dbReference type="GO" id="GO:0016787">
    <property type="term" value="F:hydrolase activity"/>
    <property type="evidence" value="ECO:0007669"/>
    <property type="project" value="UniProtKB-KW"/>
</dbReference>
<dbReference type="Gene3D" id="3.40.50.300">
    <property type="entry name" value="P-loop containing nucleotide triphosphate hydrolases"/>
    <property type="match status" value="1"/>
</dbReference>
<keyword evidence="3" id="KW-0067">ATP-binding</keyword>
<dbReference type="SUPFAM" id="SSF52540">
    <property type="entry name" value="P-loop containing nucleoside triphosphate hydrolases"/>
    <property type="match status" value="2"/>
</dbReference>
<dbReference type="InterPro" id="IPR050628">
    <property type="entry name" value="SNF2_RAD54_helicase_TF"/>
</dbReference>
<dbReference type="InterPro" id="IPR049730">
    <property type="entry name" value="SNF2/RAD54-like_C"/>
</dbReference>
<dbReference type="PANTHER" id="PTHR45626">
    <property type="entry name" value="TRANSCRIPTION TERMINATION FACTOR 2-RELATED"/>
    <property type="match status" value="1"/>
</dbReference>
<feature type="compositionally biased region" description="Basic residues" evidence="4">
    <location>
        <begin position="627"/>
        <end position="642"/>
    </location>
</feature>
<proteinExistence type="predicted"/>
<dbReference type="GO" id="GO:0006281">
    <property type="term" value="P:DNA repair"/>
    <property type="evidence" value="ECO:0007669"/>
    <property type="project" value="TreeGrafter"/>
</dbReference>
<dbReference type="Proteomes" id="UP000224854">
    <property type="component" value="Unassembled WGS sequence"/>
</dbReference>
<evidence type="ECO:0000313" key="8">
    <source>
        <dbReference type="Proteomes" id="UP000224854"/>
    </source>
</evidence>
<feature type="region of interest" description="Disordered" evidence="4">
    <location>
        <begin position="626"/>
        <end position="751"/>
    </location>
</feature>
<feature type="region of interest" description="Disordered" evidence="4">
    <location>
        <begin position="1"/>
        <end position="72"/>
    </location>
</feature>
<feature type="region of interest" description="Disordered" evidence="4">
    <location>
        <begin position="88"/>
        <end position="121"/>
    </location>
</feature>
<keyword evidence="1" id="KW-0547">Nucleotide-binding</keyword>
<dbReference type="InterPro" id="IPR000330">
    <property type="entry name" value="SNF2_N"/>
</dbReference>
<evidence type="ECO:0000256" key="3">
    <source>
        <dbReference type="ARBA" id="ARBA00022840"/>
    </source>
</evidence>
<dbReference type="PROSITE" id="PS51192">
    <property type="entry name" value="HELICASE_ATP_BIND_1"/>
    <property type="match status" value="1"/>
</dbReference>
<feature type="compositionally biased region" description="Basic and acidic residues" evidence="4">
    <location>
        <begin position="20"/>
        <end position="31"/>
    </location>
</feature>
<dbReference type="SMART" id="SM00490">
    <property type="entry name" value="HELICc"/>
    <property type="match status" value="1"/>
</dbReference>
<name>A0A2C5YT21_9HYPO</name>
<reference evidence="7 8" key="1">
    <citation type="submission" date="2017-06" db="EMBL/GenBank/DDBJ databases">
        <title>Ant-infecting Ophiocordyceps genomes reveal a high diversity of potential behavioral manipulation genes and a possible major role for enterotoxins.</title>
        <authorList>
            <person name="De Bekker C."/>
            <person name="Evans H.C."/>
            <person name="Brachmann A."/>
            <person name="Hughes D.P."/>
        </authorList>
    </citation>
    <scope>NUCLEOTIDE SEQUENCE [LARGE SCALE GENOMIC DNA]</scope>
    <source>
        <strain evidence="7 8">1348a</strain>
    </source>
</reference>
<evidence type="ECO:0000256" key="2">
    <source>
        <dbReference type="ARBA" id="ARBA00022801"/>
    </source>
</evidence>
<evidence type="ECO:0000256" key="4">
    <source>
        <dbReference type="SAM" id="MobiDB-lite"/>
    </source>
</evidence>
<evidence type="ECO:0000259" key="6">
    <source>
        <dbReference type="PROSITE" id="PS51194"/>
    </source>
</evidence>
<feature type="region of interest" description="Disordered" evidence="4">
    <location>
        <begin position="163"/>
        <end position="200"/>
    </location>
</feature>
<evidence type="ECO:0000256" key="1">
    <source>
        <dbReference type="ARBA" id="ARBA00022741"/>
    </source>
</evidence>
<dbReference type="SMART" id="SM00487">
    <property type="entry name" value="DEXDc"/>
    <property type="match status" value="1"/>
</dbReference>
<dbReference type="Pfam" id="PF00176">
    <property type="entry name" value="SNF2-rel_dom"/>
    <property type="match status" value="1"/>
</dbReference>
<evidence type="ECO:0000259" key="5">
    <source>
        <dbReference type="PROSITE" id="PS51192"/>
    </source>
</evidence>